<evidence type="ECO:0000313" key="4">
    <source>
        <dbReference type="EMBL" id="SEN64909.1"/>
    </source>
</evidence>
<dbReference type="RefSeq" id="WP_180366746.1">
    <property type="nucleotide sequence ID" value="NZ_FODF01000007.1"/>
</dbReference>
<feature type="domain" description="HTH tetR-type" evidence="3">
    <location>
        <begin position="9"/>
        <end position="69"/>
    </location>
</feature>
<protein>
    <submittedName>
        <fullName evidence="4">Transcriptional regulator, TetR family</fullName>
    </submittedName>
</protein>
<dbReference type="InterPro" id="IPR001647">
    <property type="entry name" value="HTH_TetR"/>
</dbReference>
<dbReference type="Proteomes" id="UP000199512">
    <property type="component" value="Unassembled WGS sequence"/>
</dbReference>
<gene>
    <name evidence="4" type="ORF">SAMN05216454_10782</name>
</gene>
<dbReference type="GO" id="GO:0003677">
    <property type="term" value="F:DNA binding"/>
    <property type="evidence" value="ECO:0007669"/>
    <property type="project" value="UniProtKB-UniRule"/>
</dbReference>
<feature type="DNA-binding region" description="H-T-H motif" evidence="2">
    <location>
        <begin position="32"/>
        <end position="51"/>
    </location>
</feature>
<organism evidence="4 5">
    <name type="scientific">Peptostreptococcus russellii</name>
    <dbReference type="NCBI Taxonomy" id="215200"/>
    <lineage>
        <taxon>Bacteria</taxon>
        <taxon>Bacillati</taxon>
        <taxon>Bacillota</taxon>
        <taxon>Clostridia</taxon>
        <taxon>Peptostreptococcales</taxon>
        <taxon>Peptostreptococcaceae</taxon>
        <taxon>Peptostreptococcus</taxon>
    </lineage>
</organism>
<dbReference type="STRING" id="215200.SAMN05216454_10782"/>
<accession>A0A1H8I9A9</accession>
<sequence>MKKLSQYKLMTMKTLISAAKSIMDEEGLDNITIRKVGERAKLNSATIYNYFENLEHLKIFACLFVFNEYSEDIKNYIDENNDSIDNYIKIWECFIKHTVRNTEVFYTVFFNELERTVSEYICEYHELFPLQVENYNDSILKMISESSVEKRNIALLEKVADDGFINEKDIIWINDMSVYTYESLLFRMHKLELDKKEGERKMKSYIEKIIQKNRIK</sequence>
<dbReference type="InterPro" id="IPR009057">
    <property type="entry name" value="Homeodomain-like_sf"/>
</dbReference>
<dbReference type="Pfam" id="PF00440">
    <property type="entry name" value="TetR_N"/>
    <property type="match status" value="1"/>
</dbReference>
<keyword evidence="5" id="KW-1185">Reference proteome</keyword>
<dbReference type="PROSITE" id="PS50977">
    <property type="entry name" value="HTH_TETR_2"/>
    <property type="match status" value="1"/>
</dbReference>
<dbReference type="EMBL" id="FODF01000007">
    <property type="protein sequence ID" value="SEN64909.1"/>
    <property type="molecule type" value="Genomic_DNA"/>
</dbReference>
<dbReference type="AlphaFoldDB" id="A0A1H8I9A9"/>
<dbReference type="SUPFAM" id="SSF46689">
    <property type="entry name" value="Homeodomain-like"/>
    <property type="match status" value="1"/>
</dbReference>
<evidence type="ECO:0000259" key="3">
    <source>
        <dbReference type="PROSITE" id="PS50977"/>
    </source>
</evidence>
<evidence type="ECO:0000256" key="1">
    <source>
        <dbReference type="ARBA" id="ARBA00023125"/>
    </source>
</evidence>
<evidence type="ECO:0000313" key="5">
    <source>
        <dbReference type="Proteomes" id="UP000199512"/>
    </source>
</evidence>
<reference evidence="4 5" key="1">
    <citation type="submission" date="2016-10" db="EMBL/GenBank/DDBJ databases">
        <authorList>
            <person name="de Groot N.N."/>
        </authorList>
    </citation>
    <scope>NUCLEOTIDE SEQUENCE [LARGE SCALE GENOMIC DNA]</scope>
    <source>
        <strain evidence="4 5">Calf135</strain>
    </source>
</reference>
<proteinExistence type="predicted"/>
<name>A0A1H8I9A9_9FIRM</name>
<evidence type="ECO:0000256" key="2">
    <source>
        <dbReference type="PROSITE-ProRule" id="PRU00335"/>
    </source>
</evidence>
<keyword evidence="1 2" id="KW-0238">DNA-binding</keyword>
<dbReference type="Gene3D" id="1.10.357.10">
    <property type="entry name" value="Tetracycline Repressor, domain 2"/>
    <property type="match status" value="1"/>
</dbReference>